<accession>A0AAW0B0R2</accession>
<gene>
    <name evidence="1" type="ORF">VNI00_018411</name>
</gene>
<keyword evidence="2" id="KW-1185">Reference proteome</keyword>
<organism evidence="1 2">
    <name type="scientific">Paramarasmius palmivorus</name>
    <dbReference type="NCBI Taxonomy" id="297713"/>
    <lineage>
        <taxon>Eukaryota</taxon>
        <taxon>Fungi</taxon>
        <taxon>Dikarya</taxon>
        <taxon>Basidiomycota</taxon>
        <taxon>Agaricomycotina</taxon>
        <taxon>Agaricomycetes</taxon>
        <taxon>Agaricomycetidae</taxon>
        <taxon>Agaricales</taxon>
        <taxon>Marasmiineae</taxon>
        <taxon>Marasmiaceae</taxon>
        <taxon>Paramarasmius</taxon>
    </lineage>
</organism>
<dbReference type="Proteomes" id="UP001383192">
    <property type="component" value="Unassembled WGS sequence"/>
</dbReference>
<name>A0AAW0B0R2_9AGAR</name>
<evidence type="ECO:0000313" key="1">
    <source>
        <dbReference type="EMBL" id="KAK7018063.1"/>
    </source>
</evidence>
<proteinExistence type="predicted"/>
<protein>
    <recommendedName>
        <fullName evidence="3">Integrase catalytic domain-containing protein</fullName>
    </recommendedName>
</protein>
<reference evidence="1 2" key="1">
    <citation type="submission" date="2024-01" db="EMBL/GenBank/DDBJ databases">
        <title>A draft genome for a cacao thread blight-causing isolate of Paramarasmius palmivorus.</title>
        <authorList>
            <person name="Baruah I.K."/>
            <person name="Bukari Y."/>
            <person name="Amoako-Attah I."/>
            <person name="Meinhardt L.W."/>
            <person name="Bailey B.A."/>
            <person name="Cohen S.P."/>
        </authorList>
    </citation>
    <scope>NUCLEOTIDE SEQUENCE [LARGE SCALE GENOMIC DNA]</scope>
    <source>
        <strain evidence="1 2">GH-12</strain>
    </source>
</reference>
<evidence type="ECO:0000313" key="2">
    <source>
        <dbReference type="Proteomes" id="UP001383192"/>
    </source>
</evidence>
<comment type="caution">
    <text evidence="1">The sequence shown here is derived from an EMBL/GenBank/DDBJ whole genome shotgun (WGS) entry which is preliminary data.</text>
</comment>
<dbReference type="EMBL" id="JAYKXP010000232">
    <property type="protein sequence ID" value="KAK7018063.1"/>
    <property type="molecule type" value="Genomic_DNA"/>
</dbReference>
<sequence>MNLHQEFRSSYGWKNVEIADTFFFGRHCFADIATRDAMRALFDVKIFDITPQTAENGSMFSVVYAVTYSWNIRRPLCGQSSKATEAVLQGLRRTYPFTLRDKGTSYFNSSARQPFANMPSPSSSVLCQSRAIMTVRS</sequence>
<evidence type="ECO:0008006" key="3">
    <source>
        <dbReference type="Google" id="ProtNLM"/>
    </source>
</evidence>
<dbReference type="AlphaFoldDB" id="A0AAW0B0R2"/>